<proteinExistence type="predicted"/>
<dbReference type="EMBL" id="CP013234">
    <property type="protein sequence ID" value="AMP07508.1"/>
    <property type="molecule type" value="Genomic_DNA"/>
</dbReference>
<gene>
    <name evidence="2" type="ORF">CPter91_5220</name>
</gene>
<dbReference type="STRING" id="279113.CPter91_5220"/>
<protein>
    <submittedName>
        <fullName evidence="2">Uncharacterized protein</fullName>
    </submittedName>
</protein>
<keyword evidence="1" id="KW-0175">Coiled coil</keyword>
<accession>A0A127QBS3</accession>
<feature type="coiled-coil region" evidence="1">
    <location>
        <begin position="326"/>
        <end position="400"/>
    </location>
</feature>
<evidence type="ECO:0000313" key="3">
    <source>
        <dbReference type="Proteomes" id="UP000074561"/>
    </source>
</evidence>
<dbReference type="KEGG" id="cpra:CPter91_5220"/>
<dbReference type="Proteomes" id="UP000074561">
    <property type="component" value="Chromosome"/>
</dbReference>
<name>A0A127QBS3_9BURK</name>
<evidence type="ECO:0000313" key="2">
    <source>
        <dbReference type="EMBL" id="AMP07508.1"/>
    </source>
</evidence>
<sequence length="695" mass="77152">MVASSGRPWYAGHCVSRHEHDKLVNIEVIARLDETGWIPLENARHLFGGVQEVELHCSHAKTIKIGEWEMFQLSKKGKKFWIVGEHKKLHHFADLSNLGNASQIQRYIASNELKTTEASGSWILRSRDTEILQVELRQIQGVGHLATASGKIPAFPFDPDCIARIPLGGKEIELYEFRHRGDPTAIYDWSSDEAYAARVIRSIANASDPRVKATIGWLEEHGRTKQSLESLDAVDIAAANDALRSDKLAKRLSSDQALLSSLVNAMINDSRILGLIKSKTDLIAEEERTALRIRAETLLQEELITLRQERIASLDLEIESLRLDRIKKIDDRYAELERDLAARKENGLIEINRDLGDLVIALQLQADEFTDRRSRVKDELVELDQKSDTLNGQLQLLRDQERDVLINIDRLVAITSLAKSQVNTASEKILALHSPLERGVPLMSSDVKEFVESSQLLSEKGKEIMLQFLALLLAGEVPVLTGPDVDDFLLVAESMFANGTSTRLEGDPTIINFEDLWLRPGTNVQTALGVALTGTNSDEIDESTRLVVINRAERSGARFWFPALAAHARRGELSRRLLACVTIQDTESEEAEAVLSDATRLDIRHALTAEAAIVAIASGIELRRDLDPAERPTDLAEAVPVLAPHLQRLTFARAQRAARAIVEAKNLGIPTQPLVELFIVASGTTNIAVVAQLRS</sequence>
<dbReference type="AlphaFoldDB" id="A0A127QBS3"/>
<dbReference type="PATRIC" id="fig|279113.9.peg.5174"/>
<evidence type="ECO:0000256" key="1">
    <source>
        <dbReference type="SAM" id="Coils"/>
    </source>
</evidence>
<reference evidence="2 3" key="1">
    <citation type="submission" date="2015-11" db="EMBL/GenBank/DDBJ databases">
        <title>Exploring the genomic traits of fungus-feeding bacterial genus Collimonas.</title>
        <authorList>
            <person name="Song C."/>
            <person name="Schmidt R."/>
            <person name="de Jager V."/>
            <person name="Krzyzanowska D."/>
            <person name="Jongedijk E."/>
            <person name="Cankar K."/>
            <person name="Beekwilder J."/>
            <person name="van Veen A."/>
            <person name="de Boer W."/>
            <person name="van Veen J.A."/>
            <person name="Garbeva P."/>
        </authorList>
    </citation>
    <scope>NUCLEOTIDE SEQUENCE [LARGE SCALE GENOMIC DNA]</scope>
    <source>
        <strain evidence="2 3">Ter91</strain>
    </source>
</reference>
<organism evidence="2 3">
    <name type="scientific">Collimonas pratensis</name>
    <dbReference type="NCBI Taxonomy" id="279113"/>
    <lineage>
        <taxon>Bacteria</taxon>
        <taxon>Pseudomonadati</taxon>
        <taxon>Pseudomonadota</taxon>
        <taxon>Betaproteobacteria</taxon>
        <taxon>Burkholderiales</taxon>
        <taxon>Oxalobacteraceae</taxon>
        <taxon>Collimonas</taxon>
    </lineage>
</organism>